<organism evidence="1 2">
    <name type="scientific">Stegodyphus mimosarum</name>
    <name type="common">African social velvet spider</name>
    <dbReference type="NCBI Taxonomy" id="407821"/>
    <lineage>
        <taxon>Eukaryota</taxon>
        <taxon>Metazoa</taxon>
        <taxon>Ecdysozoa</taxon>
        <taxon>Arthropoda</taxon>
        <taxon>Chelicerata</taxon>
        <taxon>Arachnida</taxon>
        <taxon>Araneae</taxon>
        <taxon>Araneomorphae</taxon>
        <taxon>Entelegynae</taxon>
        <taxon>Eresoidea</taxon>
        <taxon>Eresidae</taxon>
        <taxon>Stegodyphus</taxon>
    </lineage>
</organism>
<gene>
    <name evidence="1" type="ORF">X975_02362</name>
</gene>
<dbReference type="AlphaFoldDB" id="A0A087T0X5"/>
<accession>A0A087T0X5</accession>
<dbReference type="Proteomes" id="UP000054359">
    <property type="component" value="Unassembled WGS sequence"/>
</dbReference>
<evidence type="ECO:0000313" key="1">
    <source>
        <dbReference type="EMBL" id="KFM58764.1"/>
    </source>
</evidence>
<reference evidence="1 2" key="1">
    <citation type="submission" date="2013-11" db="EMBL/GenBank/DDBJ databases">
        <title>Genome sequencing of Stegodyphus mimosarum.</title>
        <authorList>
            <person name="Bechsgaard J."/>
        </authorList>
    </citation>
    <scope>NUCLEOTIDE SEQUENCE [LARGE SCALE GENOMIC DNA]</scope>
</reference>
<feature type="non-terminal residue" evidence="1">
    <location>
        <position position="63"/>
    </location>
</feature>
<keyword evidence="2" id="KW-1185">Reference proteome</keyword>
<dbReference type="EMBL" id="KK112884">
    <property type="protein sequence ID" value="KFM58764.1"/>
    <property type="molecule type" value="Genomic_DNA"/>
</dbReference>
<sequence>MIENECPKFIFAGMLSCSTTILRKNISGNMFMQRCHITTMHKQSFFHLLEKEEFYNAVCIMNG</sequence>
<protein>
    <submittedName>
        <fullName evidence="1">Uncharacterized protein</fullName>
    </submittedName>
</protein>
<evidence type="ECO:0000313" key="2">
    <source>
        <dbReference type="Proteomes" id="UP000054359"/>
    </source>
</evidence>
<proteinExistence type="predicted"/>
<name>A0A087T0X5_STEMI</name>